<feature type="compositionally biased region" description="Basic residues" evidence="4">
    <location>
        <begin position="168"/>
        <end position="195"/>
    </location>
</feature>
<dbReference type="InterPro" id="IPR050667">
    <property type="entry name" value="PPR-containing_protein"/>
</dbReference>
<evidence type="ECO:0000256" key="3">
    <source>
        <dbReference type="PROSITE-ProRule" id="PRU00708"/>
    </source>
</evidence>
<dbReference type="NCBIfam" id="TIGR00756">
    <property type="entry name" value="PPR"/>
    <property type="match status" value="1"/>
</dbReference>
<sequence length="209" mass="23750">MEASGLSPGLDSFVIIIHGFLGQNSLIGACKHFREMVGRGLLSTPQYGIMKDLLNSLLRDEKLELAKEVWGLIVSKGGKLNVYAWTIWIHALFAKKHVKEACSYCIEMMEAGIMPQADTFAMLMKGLKKMYNRVIAAEITEKVRVMAEERNVSFKMYKRRGVVDLVEKKKRKKKMERRKGKGSRGRAGGRGHSSRRRENVLSLYNEEDP</sequence>
<feature type="repeat" description="PPR" evidence="3">
    <location>
        <begin position="81"/>
        <end position="115"/>
    </location>
</feature>
<evidence type="ECO:0000313" key="5">
    <source>
        <dbReference type="EMBL" id="ONK76169.1"/>
    </source>
</evidence>
<reference evidence="6" key="1">
    <citation type="journal article" date="2017" name="Nat. Commun.">
        <title>The asparagus genome sheds light on the origin and evolution of a young Y chromosome.</title>
        <authorList>
            <person name="Harkess A."/>
            <person name="Zhou J."/>
            <person name="Xu C."/>
            <person name="Bowers J.E."/>
            <person name="Van der Hulst R."/>
            <person name="Ayyampalayam S."/>
            <person name="Mercati F."/>
            <person name="Riccardi P."/>
            <person name="McKain M.R."/>
            <person name="Kakrana A."/>
            <person name="Tang H."/>
            <person name="Ray J."/>
            <person name="Groenendijk J."/>
            <person name="Arikit S."/>
            <person name="Mathioni S.M."/>
            <person name="Nakano M."/>
            <person name="Shan H."/>
            <person name="Telgmann-Rauber A."/>
            <person name="Kanno A."/>
            <person name="Yue Z."/>
            <person name="Chen H."/>
            <person name="Li W."/>
            <person name="Chen Y."/>
            <person name="Xu X."/>
            <person name="Zhang Y."/>
            <person name="Luo S."/>
            <person name="Chen H."/>
            <person name="Gao J."/>
            <person name="Mao Z."/>
            <person name="Pires J.C."/>
            <person name="Luo M."/>
            <person name="Kudrna D."/>
            <person name="Wing R.A."/>
            <person name="Meyers B.C."/>
            <person name="Yi K."/>
            <person name="Kong H."/>
            <person name="Lavrijsen P."/>
            <person name="Sunseri F."/>
            <person name="Falavigna A."/>
            <person name="Ye Y."/>
            <person name="Leebens-Mack J.H."/>
            <person name="Chen G."/>
        </authorList>
    </citation>
    <scope>NUCLEOTIDE SEQUENCE [LARGE SCALE GENOMIC DNA]</scope>
    <source>
        <strain evidence="6">cv. DH0086</strain>
    </source>
</reference>
<dbReference type="OMA" id="CKHFREM"/>
<evidence type="ECO:0000256" key="4">
    <source>
        <dbReference type="SAM" id="MobiDB-lite"/>
    </source>
</evidence>
<dbReference type="PROSITE" id="PS51375">
    <property type="entry name" value="PPR"/>
    <property type="match status" value="1"/>
</dbReference>
<evidence type="ECO:0000313" key="6">
    <source>
        <dbReference type="Proteomes" id="UP000243459"/>
    </source>
</evidence>
<dbReference type="Pfam" id="PF13041">
    <property type="entry name" value="PPR_2"/>
    <property type="match status" value="1"/>
</dbReference>
<name>A0A5P1FGZ9_ASPOF</name>
<dbReference type="Gene3D" id="1.25.40.10">
    <property type="entry name" value="Tetratricopeptide repeat domain"/>
    <property type="match status" value="1"/>
</dbReference>
<dbReference type="Proteomes" id="UP000243459">
    <property type="component" value="Chromosome 3"/>
</dbReference>
<gene>
    <name evidence="5" type="ORF">A4U43_C03F24660</name>
</gene>
<keyword evidence="2" id="KW-0677">Repeat</keyword>
<organism evidence="5 6">
    <name type="scientific">Asparagus officinalis</name>
    <name type="common">Garden asparagus</name>
    <dbReference type="NCBI Taxonomy" id="4686"/>
    <lineage>
        <taxon>Eukaryota</taxon>
        <taxon>Viridiplantae</taxon>
        <taxon>Streptophyta</taxon>
        <taxon>Embryophyta</taxon>
        <taxon>Tracheophyta</taxon>
        <taxon>Spermatophyta</taxon>
        <taxon>Magnoliopsida</taxon>
        <taxon>Liliopsida</taxon>
        <taxon>Asparagales</taxon>
        <taxon>Asparagaceae</taxon>
        <taxon>Asparagoideae</taxon>
        <taxon>Asparagus</taxon>
    </lineage>
</organism>
<proteinExistence type="inferred from homology"/>
<dbReference type="Gramene" id="ONK76169">
    <property type="protein sequence ID" value="ONK76169"/>
    <property type="gene ID" value="A4U43_C03F24660"/>
</dbReference>
<accession>A0A5P1FGZ9</accession>
<dbReference type="PANTHER" id="PTHR47939:SF13">
    <property type="entry name" value="OS03G0201400 PROTEIN"/>
    <property type="match status" value="1"/>
</dbReference>
<evidence type="ECO:0000256" key="2">
    <source>
        <dbReference type="ARBA" id="ARBA00022737"/>
    </source>
</evidence>
<dbReference type="PANTHER" id="PTHR47939">
    <property type="entry name" value="MEMBRANE-ASSOCIATED SALT-INDUCIBLE PROTEIN-LIKE"/>
    <property type="match status" value="1"/>
</dbReference>
<protein>
    <recommendedName>
        <fullName evidence="7">Pentacotripeptide-repeat region of PRORP domain-containing protein</fullName>
    </recommendedName>
</protein>
<evidence type="ECO:0000256" key="1">
    <source>
        <dbReference type="ARBA" id="ARBA00007626"/>
    </source>
</evidence>
<comment type="similarity">
    <text evidence="1">Belongs to the PPR family. P subfamily.</text>
</comment>
<dbReference type="AlphaFoldDB" id="A0A5P1FGZ9"/>
<dbReference type="InterPro" id="IPR002885">
    <property type="entry name" value="PPR_rpt"/>
</dbReference>
<feature type="region of interest" description="Disordered" evidence="4">
    <location>
        <begin position="167"/>
        <end position="209"/>
    </location>
</feature>
<evidence type="ECO:0008006" key="7">
    <source>
        <dbReference type="Google" id="ProtNLM"/>
    </source>
</evidence>
<dbReference type="InterPro" id="IPR011990">
    <property type="entry name" value="TPR-like_helical_dom_sf"/>
</dbReference>
<keyword evidence="6" id="KW-1185">Reference proteome</keyword>
<dbReference type="EMBL" id="CM007383">
    <property type="protein sequence ID" value="ONK76169.1"/>
    <property type="molecule type" value="Genomic_DNA"/>
</dbReference>